<dbReference type="OMA" id="QSACCCL"/>
<feature type="transmembrane region" description="Helical" evidence="7">
    <location>
        <begin position="51"/>
        <end position="76"/>
    </location>
</feature>
<evidence type="ECO:0000256" key="4">
    <source>
        <dbReference type="ARBA" id="ARBA00023136"/>
    </source>
</evidence>
<dbReference type="EMBL" id="EQ962654">
    <property type="protein sequence ID" value="EED19305.1"/>
    <property type="molecule type" value="Genomic_DNA"/>
</dbReference>
<evidence type="ECO:0000256" key="1">
    <source>
        <dbReference type="ARBA" id="ARBA00004141"/>
    </source>
</evidence>
<dbReference type="VEuPathDB" id="FungiDB:TSTA_026160"/>
<protein>
    <recommendedName>
        <fullName evidence="8">Rhodopsin domain-containing protein</fullName>
    </recommendedName>
</protein>
<dbReference type="AlphaFoldDB" id="B8M6D0"/>
<evidence type="ECO:0000313" key="9">
    <source>
        <dbReference type="EMBL" id="EED19305.1"/>
    </source>
</evidence>
<evidence type="ECO:0000256" key="5">
    <source>
        <dbReference type="ARBA" id="ARBA00038359"/>
    </source>
</evidence>
<sequence length="344" mass="38093">MSSFNPDVDFNESRGYQINIIGWVFTGIAIATVGLKLFTRGHMAKNLGWDDFFIFFSMGLSIIATAFVSYSVTLGLGRHSAAVVAEHGMDGYALAAKWQIIAFRSFSFPNISIAILIHNLLDPNRFRSISLYAMAILQVVIAMISAVLVFVQCKPIAILWDPRLLSEGSCWSPDVFNDFTYWVSAYTTVTDIILAVVPVSAFWKLQMRTSTKVAVCTMMSLTLLSAVVTIVKATYLHLFTDHADPLYNVVTLVLWGLVEQNVVIVAACIPTLRPFFRTVFTKDSRSGTTSGGSEIYSGHAYKLSSNTAHATSKRPESESEIPLGNRDGIWQTREVMVESEEDNI</sequence>
<feature type="transmembrane region" description="Helical" evidence="7">
    <location>
        <begin position="247"/>
        <end position="272"/>
    </location>
</feature>
<evidence type="ECO:0000256" key="7">
    <source>
        <dbReference type="SAM" id="Phobius"/>
    </source>
</evidence>
<evidence type="ECO:0000313" key="10">
    <source>
        <dbReference type="Proteomes" id="UP000001745"/>
    </source>
</evidence>
<gene>
    <name evidence="9" type="ORF">TSTA_026160</name>
</gene>
<feature type="transmembrane region" description="Helical" evidence="7">
    <location>
        <begin position="20"/>
        <end position="39"/>
    </location>
</feature>
<keyword evidence="4 7" id="KW-0472">Membrane</keyword>
<evidence type="ECO:0000256" key="6">
    <source>
        <dbReference type="SAM" id="MobiDB-lite"/>
    </source>
</evidence>
<dbReference type="InterPro" id="IPR049326">
    <property type="entry name" value="Rhodopsin_dom_fungi"/>
</dbReference>
<dbReference type="eggNOG" id="ENOG502SHVM">
    <property type="taxonomic scope" value="Eukaryota"/>
</dbReference>
<dbReference type="Proteomes" id="UP000001745">
    <property type="component" value="Unassembled WGS sequence"/>
</dbReference>
<evidence type="ECO:0000259" key="8">
    <source>
        <dbReference type="Pfam" id="PF20684"/>
    </source>
</evidence>
<dbReference type="Pfam" id="PF20684">
    <property type="entry name" value="Fung_rhodopsin"/>
    <property type="match status" value="1"/>
</dbReference>
<dbReference type="InterPro" id="IPR052337">
    <property type="entry name" value="SAT4-like"/>
</dbReference>
<dbReference type="HOGENOM" id="CLU_028200_3_7_1"/>
<keyword evidence="3 7" id="KW-1133">Transmembrane helix</keyword>
<evidence type="ECO:0000256" key="3">
    <source>
        <dbReference type="ARBA" id="ARBA00022989"/>
    </source>
</evidence>
<feature type="transmembrane region" description="Helical" evidence="7">
    <location>
        <begin position="129"/>
        <end position="151"/>
    </location>
</feature>
<comment type="subcellular location">
    <subcellularLocation>
        <location evidence="1">Membrane</location>
        <topology evidence="1">Multi-pass membrane protein</topology>
    </subcellularLocation>
</comment>
<feature type="domain" description="Rhodopsin" evidence="8">
    <location>
        <begin position="35"/>
        <end position="277"/>
    </location>
</feature>
<dbReference type="InParanoid" id="B8M6D0"/>
<dbReference type="PANTHER" id="PTHR33048">
    <property type="entry name" value="PTH11-LIKE INTEGRAL MEMBRANE PROTEIN (AFU_ORTHOLOGUE AFUA_5G11245)"/>
    <property type="match status" value="1"/>
</dbReference>
<feature type="transmembrane region" description="Helical" evidence="7">
    <location>
        <begin position="181"/>
        <end position="203"/>
    </location>
</feature>
<organism evidence="9 10">
    <name type="scientific">Talaromyces stipitatus (strain ATCC 10500 / CBS 375.48 / QM 6759 / NRRL 1006)</name>
    <name type="common">Penicillium stipitatum</name>
    <dbReference type="NCBI Taxonomy" id="441959"/>
    <lineage>
        <taxon>Eukaryota</taxon>
        <taxon>Fungi</taxon>
        <taxon>Dikarya</taxon>
        <taxon>Ascomycota</taxon>
        <taxon>Pezizomycotina</taxon>
        <taxon>Eurotiomycetes</taxon>
        <taxon>Eurotiomycetidae</taxon>
        <taxon>Eurotiales</taxon>
        <taxon>Trichocomaceae</taxon>
        <taxon>Talaromyces</taxon>
        <taxon>Talaromyces sect. Talaromyces</taxon>
    </lineage>
</organism>
<dbReference type="GeneID" id="8108028"/>
<keyword evidence="2 7" id="KW-0812">Transmembrane</keyword>
<evidence type="ECO:0000256" key="2">
    <source>
        <dbReference type="ARBA" id="ARBA00022692"/>
    </source>
</evidence>
<dbReference type="RefSeq" id="XP_002479739.1">
    <property type="nucleotide sequence ID" value="XM_002479694.1"/>
</dbReference>
<dbReference type="GO" id="GO:0016020">
    <property type="term" value="C:membrane"/>
    <property type="evidence" value="ECO:0007669"/>
    <property type="project" value="UniProtKB-SubCell"/>
</dbReference>
<dbReference type="OrthoDB" id="5417887at2759"/>
<accession>B8M6D0</accession>
<comment type="similarity">
    <text evidence="5">Belongs to the SAT4 family.</text>
</comment>
<dbReference type="PANTHER" id="PTHR33048:SF155">
    <property type="entry name" value="INTEGRAL MEMBRANE PROTEIN"/>
    <property type="match status" value="1"/>
</dbReference>
<dbReference type="PhylomeDB" id="B8M6D0"/>
<name>B8M6D0_TALSN</name>
<feature type="region of interest" description="Disordered" evidence="6">
    <location>
        <begin position="306"/>
        <end position="327"/>
    </location>
</feature>
<reference evidence="10" key="1">
    <citation type="journal article" date="2015" name="Genome Announc.">
        <title>Genome sequence of the AIDS-associated pathogen Penicillium marneffei (ATCC18224) and its near taxonomic relative Talaromyces stipitatus (ATCC10500).</title>
        <authorList>
            <person name="Nierman W.C."/>
            <person name="Fedorova-Abrams N.D."/>
            <person name="Andrianopoulos A."/>
        </authorList>
    </citation>
    <scope>NUCLEOTIDE SEQUENCE [LARGE SCALE GENOMIC DNA]</scope>
    <source>
        <strain evidence="10">ATCC 10500 / CBS 375.48 / QM 6759 / NRRL 1006</strain>
    </source>
</reference>
<feature type="transmembrane region" description="Helical" evidence="7">
    <location>
        <begin position="96"/>
        <end position="117"/>
    </location>
</feature>
<proteinExistence type="inferred from homology"/>
<feature type="transmembrane region" description="Helical" evidence="7">
    <location>
        <begin position="215"/>
        <end position="235"/>
    </location>
</feature>
<keyword evidence="10" id="KW-1185">Reference proteome</keyword>
<dbReference type="STRING" id="441959.B8M6D0"/>